<dbReference type="SUPFAM" id="SSF141868">
    <property type="entry name" value="EAL domain-like"/>
    <property type="match status" value="1"/>
</dbReference>
<dbReference type="GO" id="GO:0071111">
    <property type="term" value="F:cyclic-guanylate-specific phosphodiesterase activity"/>
    <property type="evidence" value="ECO:0007669"/>
    <property type="project" value="InterPro"/>
</dbReference>
<evidence type="ECO:0000259" key="2">
    <source>
        <dbReference type="PROSITE" id="PS50883"/>
    </source>
</evidence>
<name>A0A073J4R5_9RHOB</name>
<dbReference type="InterPro" id="IPR001633">
    <property type="entry name" value="EAL_dom"/>
</dbReference>
<dbReference type="InterPro" id="IPR029787">
    <property type="entry name" value="Nucleotide_cyclase"/>
</dbReference>
<keyword evidence="1" id="KW-0472">Membrane</keyword>
<dbReference type="EMBL" id="JAMD01000003">
    <property type="protein sequence ID" value="KEJ96805.1"/>
    <property type="molecule type" value="Genomic_DNA"/>
</dbReference>
<evidence type="ECO:0000259" key="3">
    <source>
        <dbReference type="PROSITE" id="PS50887"/>
    </source>
</evidence>
<feature type="domain" description="EAL" evidence="2">
    <location>
        <begin position="244"/>
        <end position="499"/>
    </location>
</feature>
<dbReference type="AlphaFoldDB" id="A0A073J4R5"/>
<dbReference type="NCBIfam" id="TIGR00254">
    <property type="entry name" value="GGDEF"/>
    <property type="match status" value="1"/>
</dbReference>
<dbReference type="InterPro" id="IPR000160">
    <property type="entry name" value="GGDEF_dom"/>
</dbReference>
<dbReference type="InterPro" id="IPR050706">
    <property type="entry name" value="Cyclic-di-GMP_PDE-like"/>
</dbReference>
<dbReference type="PROSITE" id="PS50887">
    <property type="entry name" value="GGDEF"/>
    <property type="match status" value="1"/>
</dbReference>
<organism evidence="4 5">
    <name type="scientific">Pseudosulfitobacter pseudonitzschiae</name>
    <dbReference type="NCBI Taxonomy" id="1402135"/>
    <lineage>
        <taxon>Bacteria</taxon>
        <taxon>Pseudomonadati</taxon>
        <taxon>Pseudomonadota</taxon>
        <taxon>Alphaproteobacteria</taxon>
        <taxon>Rhodobacterales</taxon>
        <taxon>Roseobacteraceae</taxon>
        <taxon>Pseudosulfitobacter</taxon>
    </lineage>
</organism>
<evidence type="ECO:0000313" key="5">
    <source>
        <dbReference type="Proteomes" id="UP000027746"/>
    </source>
</evidence>
<sequence length="516" mass="56620">MAKRRSRFLTRLREDLRMVFYGPQALAFLSAVMLAAYWWGGETVFVGIGIIVPMLLLTLHSSGGGGVDAMRDPTTGVLQRGHFDEMVARIWQTAQEQQLSSAVLMLELDDFESLINQHGQTAADTVAARVTQRIVTALRDDDVVTRTGDARFAICCAPSSRFDLETCIQMAGRIQSAIEEPIAVDGTTVYMSCAVGFCLNARVPEPGSIPWMTAARTALVEARRRGPSTIRAFSHEMQIATTARTALREEAALALESGHIQPWYQPQISTDTGRVSGFEALARWVHPERGVIPPAEFLPALEQAGLLERLSEVMMYHTFTALKAWEAAGELVPQVGVNFSGSELRNPHLVEKITWELDRFDLAPDRLAVEVLETVVTAAPDDVVCRNLGGLGKLGCRIDLDDFGTGNASIAAIRRFSVSRIKIDRSFVMKSDRDPEQQRMISAILTMAERLQVETLAEGVETAGEHALLAQLGCDHVQGFGICRPIPFDQTLNWIRSHNAKLADAPAISGRRGSPL</sequence>
<dbReference type="CDD" id="cd01948">
    <property type="entry name" value="EAL"/>
    <property type="match status" value="1"/>
</dbReference>
<keyword evidence="5" id="KW-1185">Reference proteome</keyword>
<keyword evidence="1" id="KW-0812">Transmembrane</keyword>
<dbReference type="InterPro" id="IPR035919">
    <property type="entry name" value="EAL_sf"/>
</dbReference>
<dbReference type="SMART" id="SM00267">
    <property type="entry name" value="GGDEF"/>
    <property type="match status" value="1"/>
</dbReference>
<keyword evidence="1" id="KW-1133">Transmembrane helix</keyword>
<comment type="caution">
    <text evidence="4">The sequence shown here is derived from an EMBL/GenBank/DDBJ whole genome shotgun (WGS) entry which is preliminary data.</text>
</comment>
<dbReference type="PANTHER" id="PTHR33121">
    <property type="entry name" value="CYCLIC DI-GMP PHOSPHODIESTERASE PDEF"/>
    <property type="match status" value="1"/>
</dbReference>
<evidence type="ECO:0000256" key="1">
    <source>
        <dbReference type="SAM" id="Phobius"/>
    </source>
</evidence>
<evidence type="ECO:0000313" key="4">
    <source>
        <dbReference type="EMBL" id="KEJ96805.1"/>
    </source>
</evidence>
<accession>A0A073J4R5</accession>
<feature type="domain" description="GGDEF" evidence="3">
    <location>
        <begin position="99"/>
        <end position="235"/>
    </location>
</feature>
<dbReference type="Pfam" id="PF00990">
    <property type="entry name" value="GGDEF"/>
    <property type="match status" value="1"/>
</dbReference>
<dbReference type="CDD" id="cd01949">
    <property type="entry name" value="GGDEF"/>
    <property type="match status" value="1"/>
</dbReference>
<gene>
    <name evidence="4" type="ORF">SUH3_15750</name>
</gene>
<dbReference type="SUPFAM" id="SSF55073">
    <property type="entry name" value="Nucleotide cyclase"/>
    <property type="match status" value="1"/>
</dbReference>
<dbReference type="SMART" id="SM00052">
    <property type="entry name" value="EAL"/>
    <property type="match status" value="1"/>
</dbReference>
<protein>
    <submittedName>
        <fullName evidence="4">Diguanylate cyclase</fullName>
    </submittedName>
</protein>
<dbReference type="Proteomes" id="UP000027746">
    <property type="component" value="Unassembled WGS sequence"/>
</dbReference>
<dbReference type="OrthoDB" id="9814202at2"/>
<dbReference type="Pfam" id="PF00563">
    <property type="entry name" value="EAL"/>
    <property type="match status" value="1"/>
</dbReference>
<proteinExistence type="predicted"/>
<reference evidence="4 5" key="1">
    <citation type="submission" date="2014-01" db="EMBL/GenBank/DDBJ databases">
        <title>Sulfitobacter sp. H3 (MCCC 1A00686) Genome Sequencing.</title>
        <authorList>
            <person name="Lai Q."/>
            <person name="Hong Z."/>
        </authorList>
    </citation>
    <scope>NUCLEOTIDE SEQUENCE [LARGE SCALE GENOMIC DNA]</scope>
    <source>
        <strain evidence="4 5">H3</strain>
    </source>
</reference>
<dbReference type="Gene3D" id="3.20.20.450">
    <property type="entry name" value="EAL domain"/>
    <property type="match status" value="1"/>
</dbReference>
<feature type="transmembrane region" description="Helical" evidence="1">
    <location>
        <begin position="20"/>
        <end position="38"/>
    </location>
</feature>
<dbReference type="Gene3D" id="3.30.70.270">
    <property type="match status" value="1"/>
</dbReference>
<dbReference type="InterPro" id="IPR043128">
    <property type="entry name" value="Rev_trsase/Diguanyl_cyclase"/>
</dbReference>
<dbReference type="PANTHER" id="PTHR33121:SF70">
    <property type="entry name" value="SIGNALING PROTEIN YKOW"/>
    <property type="match status" value="1"/>
</dbReference>
<dbReference type="PROSITE" id="PS50883">
    <property type="entry name" value="EAL"/>
    <property type="match status" value="1"/>
</dbReference>